<name>A0A915PMX9_9BILA</name>
<dbReference type="WBParaSite" id="sdigi.contig26.g2096.t1">
    <property type="protein sequence ID" value="sdigi.contig26.g2096.t1"/>
    <property type="gene ID" value="sdigi.contig26.g2096"/>
</dbReference>
<organism evidence="1 2">
    <name type="scientific">Setaria digitata</name>
    <dbReference type="NCBI Taxonomy" id="48799"/>
    <lineage>
        <taxon>Eukaryota</taxon>
        <taxon>Metazoa</taxon>
        <taxon>Ecdysozoa</taxon>
        <taxon>Nematoda</taxon>
        <taxon>Chromadorea</taxon>
        <taxon>Rhabditida</taxon>
        <taxon>Spirurina</taxon>
        <taxon>Spiruromorpha</taxon>
        <taxon>Filarioidea</taxon>
        <taxon>Setariidae</taxon>
        <taxon>Setaria</taxon>
    </lineage>
</organism>
<sequence length="42" mass="4561">MYISASKSVHGLENGHARLIRVVQLIELDEVVAEATKGLAQN</sequence>
<evidence type="ECO:0000313" key="1">
    <source>
        <dbReference type="Proteomes" id="UP000887581"/>
    </source>
</evidence>
<dbReference type="AlphaFoldDB" id="A0A915PMX9"/>
<evidence type="ECO:0000313" key="2">
    <source>
        <dbReference type="WBParaSite" id="sdigi.contig26.g2096.t1"/>
    </source>
</evidence>
<accession>A0A915PMX9</accession>
<reference evidence="2" key="1">
    <citation type="submission" date="2022-11" db="UniProtKB">
        <authorList>
            <consortium name="WormBaseParasite"/>
        </authorList>
    </citation>
    <scope>IDENTIFICATION</scope>
</reference>
<keyword evidence="1" id="KW-1185">Reference proteome</keyword>
<protein>
    <submittedName>
        <fullName evidence="2">Uncharacterized protein</fullName>
    </submittedName>
</protein>
<dbReference type="Proteomes" id="UP000887581">
    <property type="component" value="Unplaced"/>
</dbReference>
<proteinExistence type="predicted"/>